<accession>A0A7C1HGR9</accession>
<reference evidence="2" key="1">
    <citation type="journal article" date="2020" name="mSystems">
        <title>Genome- and Community-Level Interaction Insights into Carbon Utilization and Element Cycling Functions of Hydrothermarchaeota in Hydrothermal Sediment.</title>
        <authorList>
            <person name="Zhou Z."/>
            <person name="Liu Y."/>
            <person name="Xu W."/>
            <person name="Pan J."/>
            <person name="Luo Z.H."/>
            <person name="Li M."/>
        </authorList>
    </citation>
    <scope>NUCLEOTIDE SEQUENCE [LARGE SCALE GENOMIC DNA]</scope>
    <source>
        <strain evidence="2">SpSt-1219</strain>
    </source>
</reference>
<name>A0A7C1HGR9_UNCKA</name>
<feature type="transmembrane region" description="Helical" evidence="1">
    <location>
        <begin position="21"/>
        <end position="46"/>
    </location>
</feature>
<gene>
    <name evidence="2" type="ORF">ENN92_01225</name>
</gene>
<dbReference type="InterPro" id="IPR012902">
    <property type="entry name" value="N_methyl_site"/>
</dbReference>
<keyword evidence="1" id="KW-1133">Transmembrane helix</keyword>
<sequence>MPYKKVTKKNLEKRYSKGFTLIELLLSISLLAISVGISSDIIVTLVRTYTKAQVFNDTEQVAGFIFQKLQNDVKGSVEATSLNGNTLNLTKKDGTTITYVLSTGLNPQLTRDTGSGAIALIDSASSVGGISITCDSLCFEVINSNPAIVKINFIFSQSSGAGLFNTTLQMEDAFVVRGTY</sequence>
<proteinExistence type="predicted"/>
<dbReference type="EMBL" id="DSDM01000075">
    <property type="protein sequence ID" value="HDQ88751.1"/>
    <property type="molecule type" value="Genomic_DNA"/>
</dbReference>
<dbReference type="Pfam" id="PF07963">
    <property type="entry name" value="N_methyl"/>
    <property type="match status" value="1"/>
</dbReference>
<dbReference type="NCBIfam" id="TIGR02532">
    <property type="entry name" value="IV_pilin_GFxxxE"/>
    <property type="match status" value="1"/>
</dbReference>
<keyword evidence="1" id="KW-0472">Membrane</keyword>
<evidence type="ECO:0000313" key="2">
    <source>
        <dbReference type="EMBL" id="HDQ88751.1"/>
    </source>
</evidence>
<protein>
    <submittedName>
        <fullName evidence="2">Prepilin-type N-terminal cleavage/methylation domain-containing protein</fullName>
    </submittedName>
</protein>
<comment type="caution">
    <text evidence="2">The sequence shown here is derived from an EMBL/GenBank/DDBJ whole genome shotgun (WGS) entry which is preliminary data.</text>
</comment>
<organism evidence="2">
    <name type="scientific">candidate division WWE3 bacterium</name>
    <dbReference type="NCBI Taxonomy" id="2053526"/>
    <lineage>
        <taxon>Bacteria</taxon>
        <taxon>Katanobacteria</taxon>
    </lineage>
</organism>
<evidence type="ECO:0000256" key="1">
    <source>
        <dbReference type="SAM" id="Phobius"/>
    </source>
</evidence>
<dbReference type="Proteomes" id="UP000886066">
    <property type="component" value="Unassembled WGS sequence"/>
</dbReference>
<dbReference type="AlphaFoldDB" id="A0A7C1HGR9"/>
<keyword evidence="1" id="KW-0812">Transmembrane</keyword>